<dbReference type="GO" id="GO:0005576">
    <property type="term" value="C:extracellular region"/>
    <property type="evidence" value="ECO:0007669"/>
    <property type="project" value="UniProtKB-SubCell"/>
</dbReference>
<feature type="chain" id="PRO_5029461176" evidence="8">
    <location>
        <begin position="29"/>
        <end position="367"/>
    </location>
</feature>
<keyword evidence="6" id="KW-0442">Lipid degradation</keyword>
<dbReference type="OMA" id="NHISSGY"/>
<name>A0A7N0U459_KALFE</name>
<dbReference type="SUPFAM" id="SSF52266">
    <property type="entry name" value="SGNH hydrolase"/>
    <property type="match status" value="1"/>
</dbReference>
<dbReference type="InterPro" id="IPR036514">
    <property type="entry name" value="SGNH_hydro_sf"/>
</dbReference>
<keyword evidence="10" id="KW-1185">Reference proteome</keyword>
<comment type="similarity">
    <text evidence="2">Belongs to the 'GDSL' lipolytic enzyme family.</text>
</comment>
<evidence type="ECO:0000313" key="10">
    <source>
        <dbReference type="Proteomes" id="UP000594263"/>
    </source>
</evidence>
<dbReference type="Gene3D" id="3.40.50.1110">
    <property type="entry name" value="SGNH hydrolase"/>
    <property type="match status" value="1"/>
</dbReference>
<dbReference type="EnsemblPlants" id="Kaladp0053s0499.1.v1.1">
    <property type="protein sequence ID" value="Kaladp0053s0499.1.v1.1"/>
    <property type="gene ID" value="Kaladp0053s0499.v1.1"/>
</dbReference>
<reference evidence="9" key="1">
    <citation type="submission" date="2021-01" db="UniProtKB">
        <authorList>
            <consortium name="EnsemblPlants"/>
        </authorList>
    </citation>
    <scope>IDENTIFICATION</scope>
</reference>
<keyword evidence="7" id="KW-0443">Lipid metabolism</keyword>
<evidence type="ECO:0000256" key="5">
    <source>
        <dbReference type="ARBA" id="ARBA00022801"/>
    </source>
</evidence>
<evidence type="ECO:0000256" key="6">
    <source>
        <dbReference type="ARBA" id="ARBA00022963"/>
    </source>
</evidence>
<dbReference type="Pfam" id="PF00657">
    <property type="entry name" value="Lipase_GDSL"/>
    <property type="match status" value="1"/>
</dbReference>
<sequence length="367" mass="40457">MNMSSQKVRYAAVLIFILLKIGSARVGAQPRVTAIFAFGDSLVDNGNNNFLRSIAKANYFPYGIDFTRGRATGRFTNGNTLIDMFAQLLGTLSPMPFADPRTVGTRLLGGVNYASAAAGILEESGRHYGERFTLSQQVINFQSTLTQMQGLMTRGNLSTYLAKSIAVLVFGSNDYINNYLMAPAYNSSFNYKPPDFANLLLYRYALHILALRRMGLRKFVILGLGPLGCIPNQLARGIAPAGRCVDPINQILGTFNEGLRRMVTQYNRNHPGSIFVYVNIYAIMGDMLNNPSTYGFSVINRACCGLGRNQGEITCLAGLFPCLNRSQYLFWDGLHPTQAATVVIARRAFYGPPNDCYPINVQQMALL</sequence>
<evidence type="ECO:0000256" key="2">
    <source>
        <dbReference type="ARBA" id="ARBA00008668"/>
    </source>
</evidence>
<protein>
    <submittedName>
        <fullName evidence="9">Uncharacterized protein</fullName>
    </submittedName>
</protein>
<keyword evidence="4 8" id="KW-0732">Signal</keyword>
<evidence type="ECO:0000313" key="9">
    <source>
        <dbReference type="EnsemblPlants" id="Kaladp0053s0499.1.v1.1"/>
    </source>
</evidence>
<dbReference type="InterPro" id="IPR035669">
    <property type="entry name" value="SGNH_plant_lipase-like"/>
</dbReference>
<feature type="signal peptide" evidence="8">
    <location>
        <begin position="1"/>
        <end position="28"/>
    </location>
</feature>
<keyword evidence="5" id="KW-0378">Hydrolase</keyword>
<evidence type="ECO:0000256" key="3">
    <source>
        <dbReference type="ARBA" id="ARBA00022525"/>
    </source>
</evidence>
<comment type="subcellular location">
    <subcellularLocation>
        <location evidence="1">Secreted</location>
    </subcellularLocation>
</comment>
<dbReference type="Gramene" id="Kaladp0053s0499.1.v1.1">
    <property type="protein sequence ID" value="Kaladp0053s0499.1.v1.1"/>
    <property type="gene ID" value="Kaladp0053s0499.v1.1"/>
</dbReference>
<dbReference type="PANTHER" id="PTHR45650:SF8">
    <property type="entry name" value="GDSL ESTERASE_LIPASE"/>
    <property type="match status" value="1"/>
</dbReference>
<evidence type="ECO:0000256" key="7">
    <source>
        <dbReference type="ARBA" id="ARBA00023098"/>
    </source>
</evidence>
<accession>A0A7N0U459</accession>
<dbReference type="GO" id="GO:0016788">
    <property type="term" value="F:hydrolase activity, acting on ester bonds"/>
    <property type="evidence" value="ECO:0007669"/>
    <property type="project" value="InterPro"/>
</dbReference>
<dbReference type="CDD" id="cd01837">
    <property type="entry name" value="SGNH_plant_lipase_like"/>
    <property type="match status" value="1"/>
</dbReference>
<keyword evidence="3" id="KW-0964">Secreted</keyword>
<dbReference type="AlphaFoldDB" id="A0A7N0U459"/>
<evidence type="ECO:0000256" key="1">
    <source>
        <dbReference type="ARBA" id="ARBA00004613"/>
    </source>
</evidence>
<organism evidence="9 10">
    <name type="scientific">Kalanchoe fedtschenkoi</name>
    <name type="common">Lavender scallops</name>
    <name type="synonym">South American air plant</name>
    <dbReference type="NCBI Taxonomy" id="63787"/>
    <lineage>
        <taxon>Eukaryota</taxon>
        <taxon>Viridiplantae</taxon>
        <taxon>Streptophyta</taxon>
        <taxon>Embryophyta</taxon>
        <taxon>Tracheophyta</taxon>
        <taxon>Spermatophyta</taxon>
        <taxon>Magnoliopsida</taxon>
        <taxon>eudicotyledons</taxon>
        <taxon>Gunneridae</taxon>
        <taxon>Pentapetalae</taxon>
        <taxon>Saxifragales</taxon>
        <taxon>Crassulaceae</taxon>
        <taxon>Kalanchoe</taxon>
    </lineage>
</organism>
<dbReference type="InterPro" id="IPR051238">
    <property type="entry name" value="GDSL_esterase/lipase"/>
</dbReference>
<proteinExistence type="inferred from homology"/>
<dbReference type="InterPro" id="IPR001087">
    <property type="entry name" value="GDSL"/>
</dbReference>
<dbReference type="Proteomes" id="UP000594263">
    <property type="component" value="Unplaced"/>
</dbReference>
<dbReference type="PANTHER" id="PTHR45650">
    <property type="entry name" value="GDSL-LIKE LIPASE/ACYLHYDROLASE-RELATED"/>
    <property type="match status" value="1"/>
</dbReference>
<evidence type="ECO:0000256" key="4">
    <source>
        <dbReference type="ARBA" id="ARBA00022729"/>
    </source>
</evidence>
<evidence type="ECO:0000256" key="8">
    <source>
        <dbReference type="SAM" id="SignalP"/>
    </source>
</evidence>
<dbReference type="GO" id="GO:0016042">
    <property type="term" value="P:lipid catabolic process"/>
    <property type="evidence" value="ECO:0007669"/>
    <property type="project" value="UniProtKB-KW"/>
</dbReference>